<feature type="coiled-coil region" evidence="1">
    <location>
        <begin position="634"/>
        <end position="668"/>
    </location>
</feature>
<evidence type="ECO:0000313" key="2">
    <source>
        <dbReference type="EMBL" id="VDS07583.1"/>
    </source>
</evidence>
<dbReference type="EMBL" id="UZWE01000021">
    <property type="protein sequence ID" value="VDS07583.1"/>
    <property type="molecule type" value="Genomic_DNA"/>
</dbReference>
<sequence>MAEEPDLVLTAGFSDAKLVAEANKVVELYRKKGNEAQKAFQDAQGKVTDTQAMRAHMKQLDTLSRAYDPVYRATKQYEKTVKDLDRALSVGAISQKQHTDQVVRAARQFNQASEETQASIMRTGGGLQNLGFQVGDFATQVGAGTSAAQALGQQLPQLLGGFGTLGALMGAGAAIAIPLGAALLKVAMDTETLDDKLKSLEKTTDAYLDAVDAASAPLDELRTKYGDLADEVARANEATVQLTAATARRDLLGSASRLGEAFGGVSPVERIFGQSDTEYDAVLRGQAERLAKALGGATAAQIDEVMMALRRLQTSNSLEAVAKDAENFRTILVSVAGSADEAARRFPEQLAAADTLVRAAVDQIGAASRRQREAQQELLDEYDNTTQQLKKLSTQRETAEKMLADAVEEGAQDRIDASRRVIEQIDLEIAKTQQLARESDMAFQGMLRAYSEYAGSRRAGNEWANSAAGFEAQYVAARAAGAGSQEEELVRAVTALSEQMGIAAKDLLAVMSFETGGRLRPDVMGPTTKNGQHFGLIQFGDKGAGPRYGVTPNSSITEQVVAAGRYLQDAGVKAGDSLANIYAAVLSGDARKINASDLAAGGVVGNVSQATSGEQFAPHLARAEGLLAAYGSVARQTKEDAQEAEKALKDQIRERERLAKQAKEYGDQLARNLLTDQETAKLNAQQAEQIAAIKAEQMGPEAESRAIAAVTAEVEKQRAILMLLADAKKRNVDLDAMLSDGSMTYRQAIEALGEAKRAEIIATNERAIAEGRVAEAQQLMADAQERTKQGLLDSIVAGQSFTEVLAGVAQMFDKVALEAALFNTGPWASGGQGGGILGGLFNGVFKFLGGGFASGGYTGSGGRYDPAGIVHKGEYVMSAPAVQRIGVPTLEAIHRGGTIGGGSRSVALTIDLRGTTGDKELDAKIARAGQRILQQVPSVMDDHQTRRR</sequence>
<dbReference type="PANTHER" id="PTHR23159:SF31">
    <property type="entry name" value="CENTROSOME-ASSOCIATED PROTEIN CEP250 ISOFORM X1"/>
    <property type="match status" value="1"/>
</dbReference>
<name>A0A3S4CI25_9RHOB</name>
<dbReference type="OrthoDB" id="7756983at2"/>
<proteinExistence type="predicted"/>
<feature type="coiled-coil region" evidence="1">
    <location>
        <begin position="372"/>
        <end position="409"/>
    </location>
</feature>
<evidence type="ECO:0000256" key="1">
    <source>
        <dbReference type="SAM" id="Coils"/>
    </source>
</evidence>
<dbReference type="Proteomes" id="UP000270743">
    <property type="component" value="Unassembled WGS sequence"/>
</dbReference>
<reference evidence="2 3" key="1">
    <citation type="submission" date="2018-12" db="EMBL/GenBank/DDBJ databases">
        <authorList>
            <person name="Criscuolo A."/>
        </authorList>
    </citation>
    <scope>NUCLEOTIDE SEQUENCE [LARGE SCALE GENOMIC DNA]</scope>
    <source>
        <strain evidence="2">ACIP1116241</strain>
    </source>
</reference>
<organism evidence="2 3">
    <name type="scientific">Paracoccus haematequi</name>
    <dbReference type="NCBI Taxonomy" id="2491866"/>
    <lineage>
        <taxon>Bacteria</taxon>
        <taxon>Pseudomonadati</taxon>
        <taxon>Pseudomonadota</taxon>
        <taxon>Alphaproteobacteria</taxon>
        <taxon>Rhodobacterales</taxon>
        <taxon>Paracoccaceae</taxon>
        <taxon>Paracoccus</taxon>
    </lineage>
</organism>
<protein>
    <submittedName>
        <fullName evidence="2">Chromosome partition protein Smc</fullName>
    </submittedName>
</protein>
<dbReference type="RefSeq" id="WP_126153272.1">
    <property type="nucleotide sequence ID" value="NZ_UZWE01000021.1"/>
</dbReference>
<accession>A0A3S4CI25</accession>
<keyword evidence="1" id="KW-0175">Coiled coil</keyword>
<gene>
    <name evidence="2" type="primary">smc_1</name>
    <name evidence="2" type="ORF">PARHAE_00760</name>
</gene>
<keyword evidence="3" id="KW-1185">Reference proteome</keyword>
<dbReference type="AlphaFoldDB" id="A0A3S4CI25"/>
<evidence type="ECO:0000313" key="3">
    <source>
        <dbReference type="Proteomes" id="UP000270743"/>
    </source>
</evidence>
<dbReference type="PANTHER" id="PTHR23159">
    <property type="entry name" value="CENTROSOMAL PROTEIN 2"/>
    <property type="match status" value="1"/>
</dbReference>